<feature type="region of interest" description="Disordered" evidence="6">
    <location>
        <begin position="973"/>
        <end position="1001"/>
    </location>
</feature>
<sequence>MVVLPLLFLAAFVAAATKNDISITRDTRTHDAADLKFDDVFIAKNNYWSILNNRDFYFAGKFQNEGSMFITASSKDRALNVNGHHVHAELVNNGLMVLNSIEAASHASSYKLAGSNFENNGKMYFGASLAHISSYTNLVAKSWSNNGVLEVYRDNTREHRGSVVLGSHEGITNNGHICLYNHDYQQANTILGTGCITIGANSYVELKTHYTSSGQTIVFEGSSGTLEVLGSADARIKVAGFGNGNIIRSGHTLHASSPNEAYQYNSYTGILTLRHHKLVKEFEIGLGYDSRLFEQVSHYGVAYRGPVPEGATSSDKCLQGCGLVFPTDPGSMTQTPTSLPNTNTESKVSTIEVLDITTLQPTLTTDEVTTESVGVETETISRTVSDNETTTNVAPGPTEIDEVEKSTPCSESYHTFSSSFPEFVDEIKDNESHNGGGSSADTSAAGEETSSKKAAGEQSTDEYFFTEAAQSTGVVQPSAGQYVSEVTESSQAAQSGAEVTQTDEDKSNAEATPLPEEQSSAESTRSAEEQYTAETHSTPEQFSTEVLYTSQELSGAEATKAIQEETSTEATTETTDVAGEKPSKGPVEEVTGTAEKVTGEAEEITSATEEPVAEVTAEQFSSASEEDLSAETTAGLSFEIAGVESSSEEVVASTSASSSYTLVTPSDIVICSESTDAEPIYSTTIAGSAISSTDATFIDITTSSNIESSQTTTESKITFSSEYIQRIESYESDIYANTQELSEGEATFVTTEASFVSILEESKETNYVEASTCTNQSSASTTDIAETSEARESQSTETTSSEEERRGMPITFDIELEPTTVKPTTTESIASTEFFPTGVAGVSTEVTQATKNSSSFSSSAIPSEGSAIQSSSMEPASVESTSIYGATTDSTSVESSTADSVSIAGTTSVESAAAETSTMESSATTVANSITTVGSITSSTDAHPSSLVAPSPIISSRIPIVVNSTSTILSQGNGEATASASKESSSSIVSETTQGNDAGTTTELNTAATDVHEDAATSAPTSNGASEAVHTSSSNSSDVNEIVDSLPAINIGVNEATTLATSTTISTFTTVIVSASSNARASSSVTVSVTNQASPSASGSPASNPAGESSNDSASTIPQAVVVPDVLVGGASSLAFSAFLAVFASFTLML</sequence>
<feature type="transmembrane region" description="Helical" evidence="7">
    <location>
        <begin position="1126"/>
        <end position="1149"/>
    </location>
</feature>
<feature type="compositionally biased region" description="Low complexity" evidence="6">
    <location>
        <begin position="1091"/>
        <end position="1111"/>
    </location>
</feature>
<feature type="compositionally biased region" description="Low complexity" evidence="6">
    <location>
        <begin position="564"/>
        <end position="575"/>
    </location>
</feature>
<dbReference type="OrthoDB" id="4022214at2759"/>
<gene>
    <name evidence="10" type="primary">RBR3_4</name>
    <name evidence="10" type="ORF">Cantr_08367</name>
</gene>
<comment type="caution">
    <text evidence="10">The sequence shown here is derived from an EMBL/GenBank/DDBJ whole genome shotgun (WGS) entry which is preliminary data.</text>
</comment>
<keyword evidence="5" id="KW-0325">Glycoprotein</keyword>
<feature type="compositionally biased region" description="Low complexity" evidence="6">
    <location>
        <begin position="975"/>
        <end position="993"/>
    </location>
</feature>
<feature type="compositionally biased region" description="Polar residues" evidence="6">
    <location>
        <begin position="532"/>
        <end position="553"/>
    </location>
</feature>
<dbReference type="InterPro" id="IPR021031">
    <property type="entry name" value="Hyphal-reg_cell_wall_N"/>
</dbReference>
<keyword evidence="7" id="KW-1133">Transmembrane helix</keyword>
<feature type="region of interest" description="Disordered" evidence="6">
    <location>
        <begin position="850"/>
        <end position="874"/>
    </location>
</feature>
<feature type="compositionally biased region" description="Polar residues" evidence="6">
    <location>
        <begin position="380"/>
        <end position="393"/>
    </location>
</feature>
<feature type="compositionally biased region" description="Low complexity" evidence="6">
    <location>
        <begin position="367"/>
        <end position="378"/>
    </location>
</feature>
<dbReference type="STRING" id="5486.A0A367Y3U5"/>
<feature type="region of interest" description="Disordered" evidence="6">
    <location>
        <begin position="480"/>
        <end position="611"/>
    </location>
</feature>
<keyword evidence="11" id="KW-1185">Reference proteome</keyword>
<feature type="signal peptide" evidence="8">
    <location>
        <begin position="1"/>
        <end position="15"/>
    </location>
</feature>
<evidence type="ECO:0000313" key="11">
    <source>
        <dbReference type="Proteomes" id="UP000253472"/>
    </source>
</evidence>
<evidence type="ECO:0000313" key="10">
    <source>
        <dbReference type="EMBL" id="RCK60289.1"/>
    </source>
</evidence>
<feature type="region of interest" description="Disordered" evidence="6">
    <location>
        <begin position="367"/>
        <end position="460"/>
    </location>
</feature>
<evidence type="ECO:0000256" key="8">
    <source>
        <dbReference type="SAM" id="SignalP"/>
    </source>
</evidence>
<feature type="domain" description="Hyphally-regulated cell wall protein N-terminal" evidence="9">
    <location>
        <begin position="15"/>
        <end position="322"/>
    </location>
</feature>
<feature type="compositionally biased region" description="Polar residues" evidence="6">
    <location>
        <begin position="480"/>
        <end position="500"/>
    </location>
</feature>
<keyword evidence="2" id="KW-0134">Cell wall</keyword>
<feature type="region of interest" description="Disordered" evidence="6">
    <location>
        <begin position="1015"/>
        <end position="1039"/>
    </location>
</feature>
<protein>
    <submittedName>
        <fullName evidence="10">Cell wall protein RBR3</fullName>
    </submittedName>
</protein>
<accession>A0A367Y3U5</accession>
<organism evidence="10 11">
    <name type="scientific">Candida viswanathii</name>
    <dbReference type="NCBI Taxonomy" id="5486"/>
    <lineage>
        <taxon>Eukaryota</taxon>
        <taxon>Fungi</taxon>
        <taxon>Dikarya</taxon>
        <taxon>Ascomycota</taxon>
        <taxon>Saccharomycotina</taxon>
        <taxon>Pichiomycetes</taxon>
        <taxon>Debaryomycetaceae</taxon>
        <taxon>Candida/Lodderomyces clade</taxon>
        <taxon>Candida</taxon>
    </lineage>
</organism>
<name>A0A367Y3U5_9ASCO</name>
<dbReference type="GO" id="GO:0009277">
    <property type="term" value="C:fungal-type cell wall"/>
    <property type="evidence" value="ECO:0007669"/>
    <property type="project" value="UniProtKB-ARBA"/>
</dbReference>
<keyword evidence="3" id="KW-0964">Secreted</keyword>
<evidence type="ECO:0000256" key="7">
    <source>
        <dbReference type="SAM" id="Phobius"/>
    </source>
</evidence>
<evidence type="ECO:0000256" key="5">
    <source>
        <dbReference type="ARBA" id="ARBA00023180"/>
    </source>
</evidence>
<dbReference type="Proteomes" id="UP000253472">
    <property type="component" value="Unassembled WGS sequence"/>
</dbReference>
<feature type="compositionally biased region" description="Low complexity" evidence="6">
    <location>
        <begin position="439"/>
        <end position="448"/>
    </location>
</feature>
<feature type="compositionally biased region" description="Polar residues" evidence="6">
    <location>
        <begin position="1018"/>
        <end position="1039"/>
    </location>
</feature>
<keyword evidence="7" id="KW-0812">Transmembrane</keyword>
<feature type="region of interest" description="Disordered" evidence="6">
    <location>
        <begin position="766"/>
        <end position="829"/>
    </location>
</feature>
<proteinExistence type="predicted"/>
<evidence type="ECO:0000256" key="6">
    <source>
        <dbReference type="SAM" id="MobiDB-lite"/>
    </source>
</evidence>
<feature type="compositionally biased region" description="Low complexity" evidence="6">
    <location>
        <begin position="853"/>
        <end position="866"/>
    </location>
</feature>
<dbReference type="AlphaFoldDB" id="A0A367Y3U5"/>
<feature type="compositionally biased region" description="Polar residues" evidence="6">
    <location>
        <begin position="768"/>
        <end position="785"/>
    </location>
</feature>
<evidence type="ECO:0000256" key="2">
    <source>
        <dbReference type="ARBA" id="ARBA00022512"/>
    </source>
</evidence>
<feature type="region of interest" description="Disordered" evidence="6">
    <location>
        <begin position="1091"/>
        <end position="1114"/>
    </location>
</feature>
<feature type="compositionally biased region" description="Polar residues" evidence="6">
    <location>
        <begin position="407"/>
        <end position="420"/>
    </location>
</feature>
<evidence type="ECO:0000256" key="1">
    <source>
        <dbReference type="ARBA" id="ARBA00004191"/>
    </source>
</evidence>
<keyword evidence="4 8" id="KW-0732">Signal</keyword>
<dbReference type="EMBL" id="QLNQ01000026">
    <property type="protein sequence ID" value="RCK60289.1"/>
    <property type="molecule type" value="Genomic_DNA"/>
</dbReference>
<comment type="subcellular location">
    <subcellularLocation>
        <location evidence="1">Secreted</location>
        <location evidence="1">Cell wall</location>
    </subcellularLocation>
</comment>
<feature type="compositionally biased region" description="Basic and acidic residues" evidence="6">
    <location>
        <begin position="578"/>
        <end position="587"/>
    </location>
</feature>
<evidence type="ECO:0000256" key="4">
    <source>
        <dbReference type="ARBA" id="ARBA00022729"/>
    </source>
</evidence>
<evidence type="ECO:0000259" key="9">
    <source>
        <dbReference type="Pfam" id="PF11765"/>
    </source>
</evidence>
<evidence type="ECO:0000256" key="3">
    <source>
        <dbReference type="ARBA" id="ARBA00022525"/>
    </source>
</evidence>
<feature type="chain" id="PRO_5016596080" evidence="8">
    <location>
        <begin position="16"/>
        <end position="1150"/>
    </location>
</feature>
<reference evidence="10 11" key="1">
    <citation type="submission" date="2018-06" db="EMBL/GenBank/DDBJ databases">
        <title>Whole genome sequencing of Candida tropicalis (genome annotated by CSBL at Korea University).</title>
        <authorList>
            <person name="Ahn J."/>
        </authorList>
    </citation>
    <scope>NUCLEOTIDE SEQUENCE [LARGE SCALE GENOMIC DNA]</scope>
    <source>
        <strain evidence="10 11">ATCC 20962</strain>
    </source>
</reference>
<dbReference type="Pfam" id="PF11765">
    <property type="entry name" value="Hyphal_reg_CWP"/>
    <property type="match status" value="1"/>
</dbReference>
<keyword evidence="7" id="KW-0472">Membrane</keyword>